<name>A0A9W8ELJ9_9FUNG</name>
<dbReference type="GO" id="GO:0030248">
    <property type="term" value="F:cellulose binding"/>
    <property type="evidence" value="ECO:0007669"/>
    <property type="project" value="UniProtKB-UniRule"/>
</dbReference>
<dbReference type="GO" id="GO:0008810">
    <property type="term" value="F:cellulase activity"/>
    <property type="evidence" value="ECO:0007669"/>
    <property type="project" value="UniProtKB-UniRule"/>
</dbReference>
<keyword evidence="2" id="KW-0119">Carbohydrate metabolism</keyword>
<keyword evidence="2" id="KW-0964">Secreted</keyword>
<dbReference type="Proteomes" id="UP001150907">
    <property type="component" value="Unassembled WGS sequence"/>
</dbReference>
<dbReference type="PANTHER" id="PTHR33353:SF32">
    <property type="entry name" value="ENDO-BETA-1,4-GLUCANASE D"/>
    <property type="match status" value="1"/>
</dbReference>
<dbReference type="Gene3D" id="2.70.50.70">
    <property type="match status" value="1"/>
</dbReference>
<dbReference type="AlphaFoldDB" id="A0A9W8ELJ9"/>
<evidence type="ECO:0000256" key="2">
    <source>
        <dbReference type="RuleBase" id="RU368122"/>
    </source>
</evidence>
<evidence type="ECO:0000259" key="3">
    <source>
        <dbReference type="Pfam" id="PF03443"/>
    </source>
</evidence>
<keyword evidence="2" id="KW-0624">Polysaccharide degradation</keyword>
<keyword evidence="5" id="KW-1185">Reference proteome</keyword>
<keyword evidence="1 2" id="KW-1015">Disulfide bond</keyword>
<organism evidence="4 5">
    <name type="scientific">Coemansia thaxteri</name>
    <dbReference type="NCBI Taxonomy" id="2663907"/>
    <lineage>
        <taxon>Eukaryota</taxon>
        <taxon>Fungi</taxon>
        <taxon>Fungi incertae sedis</taxon>
        <taxon>Zoopagomycota</taxon>
        <taxon>Kickxellomycotina</taxon>
        <taxon>Kickxellomycetes</taxon>
        <taxon>Kickxellales</taxon>
        <taxon>Kickxellaceae</taxon>
        <taxon>Coemansia</taxon>
    </lineage>
</organism>
<dbReference type="InterPro" id="IPR005103">
    <property type="entry name" value="AA9_LPMO"/>
</dbReference>
<evidence type="ECO:0000313" key="5">
    <source>
        <dbReference type="Proteomes" id="UP001150907"/>
    </source>
</evidence>
<protein>
    <recommendedName>
        <fullName evidence="2">AA9 family lytic polysaccharide monooxygenase</fullName>
        <ecNumber evidence="2">1.14.99.56</ecNumber>
    </recommendedName>
    <alternativeName>
        <fullName evidence="2">Endo-beta-1,4-glucanase</fullName>
    </alternativeName>
    <alternativeName>
        <fullName evidence="2">Glycosyl hydrolase 61 family protein</fullName>
    </alternativeName>
</protein>
<comment type="caution">
    <text evidence="4">The sequence shown here is derived from an EMBL/GenBank/DDBJ whole genome shotgun (WGS) entry which is preliminary data.</text>
</comment>
<comment type="catalytic activity">
    <reaction evidence="2">
        <text>[(1-&gt;4)-beta-D-glucosyl]n+m + reduced acceptor + O2 = 4-dehydro-beta-D-glucosyl-[(1-&gt;4)-beta-D-glucosyl]n-1 + [(1-&gt;4)-beta-D-glucosyl]m + acceptor + H2O.</text>
        <dbReference type="EC" id="1.14.99.56"/>
    </reaction>
</comment>
<evidence type="ECO:0000256" key="1">
    <source>
        <dbReference type="ARBA" id="ARBA00023157"/>
    </source>
</evidence>
<dbReference type="OrthoDB" id="4849160at2759"/>
<reference evidence="4" key="1">
    <citation type="submission" date="2022-07" db="EMBL/GenBank/DDBJ databases">
        <title>Phylogenomic reconstructions and comparative analyses of Kickxellomycotina fungi.</title>
        <authorList>
            <person name="Reynolds N.K."/>
            <person name="Stajich J.E."/>
            <person name="Barry K."/>
            <person name="Grigoriev I.V."/>
            <person name="Crous P."/>
            <person name="Smith M.E."/>
        </authorList>
    </citation>
    <scope>NUCLEOTIDE SEQUENCE</scope>
    <source>
        <strain evidence="4">IMI 214461</strain>
    </source>
</reference>
<evidence type="ECO:0000313" key="4">
    <source>
        <dbReference type="EMBL" id="KAJ2007035.1"/>
    </source>
</evidence>
<dbReference type="GO" id="GO:0030245">
    <property type="term" value="P:cellulose catabolic process"/>
    <property type="evidence" value="ECO:0007669"/>
    <property type="project" value="UniProtKB-UniRule"/>
</dbReference>
<sequence length="191" mass="20928">MDPYNNELMCRSPNMNVGALPYKVKPNEELKLQFKKNSISPITGKKITGACTFYMANSTSKGKGAAWFKVYDYGYKDSLWCTDIIQSGGYGLLLKIPSWVPTGLYILRSEIIDLAPTMKTSYPDFTRVPGFYSNCMYVSVTSDSTTVPKTAKIPGVYNNAESKFIVSVDDPASSTAFAVPGPKVVPPVDST</sequence>
<comment type="domain">
    <text evidence="2">Has a modular structure: an endo-beta-1,4-glucanase catalytic module at the N-terminus, a linker rich in serines and threonines, and a C-terminal carbohydrate-binding module (CBM).</text>
</comment>
<proteinExistence type="predicted"/>
<dbReference type="EC" id="1.14.99.56" evidence="2"/>
<dbReference type="InterPro" id="IPR049892">
    <property type="entry name" value="AA9"/>
</dbReference>
<dbReference type="GO" id="GO:0005576">
    <property type="term" value="C:extracellular region"/>
    <property type="evidence" value="ECO:0007669"/>
    <property type="project" value="UniProtKB-SubCell"/>
</dbReference>
<gene>
    <name evidence="4" type="ORF">H4R26_001034</name>
</gene>
<dbReference type="EMBL" id="JANBQF010000039">
    <property type="protein sequence ID" value="KAJ2007035.1"/>
    <property type="molecule type" value="Genomic_DNA"/>
</dbReference>
<comment type="subcellular location">
    <subcellularLocation>
        <location evidence="2">Secreted</location>
    </subcellularLocation>
</comment>
<feature type="domain" description="Auxiliary Activity family 9 catalytic" evidence="3">
    <location>
        <begin position="4"/>
        <end position="170"/>
    </location>
</feature>
<comment type="function">
    <text evidence="2">Lytic polysaccharide monooxygenase (LMPO) that depolymerizes crystalline and amorphous polysaccharides via the oxidation of scissile alpha- or beta-(1-4)-glycosidic bonds, yielding C1 and/or C4 oxidation products. Catalysis by LPMOs requires the reduction of the active-site copper from Cu(II) to Cu(I) by a reducing agent and H(2)O(2) or O(2) as a cosubstrate.</text>
</comment>
<accession>A0A9W8ELJ9</accession>
<dbReference type="PANTHER" id="PTHR33353">
    <property type="entry name" value="PUTATIVE (AFU_ORTHOLOGUE AFUA_1G12560)-RELATED"/>
    <property type="match status" value="1"/>
</dbReference>
<dbReference type="Pfam" id="PF03443">
    <property type="entry name" value="AA9"/>
    <property type="match status" value="1"/>
</dbReference>
<keyword evidence="2" id="KW-0136">Cellulose degradation</keyword>